<dbReference type="Proteomes" id="UP000640786">
    <property type="component" value="Unassembled WGS sequence"/>
</dbReference>
<dbReference type="Pfam" id="PF13302">
    <property type="entry name" value="Acetyltransf_3"/>
    <property type="match status" value="1"/>
</dbReference>
<comment type="caution">
    <text evidence="2">The sequence shown here is derived from an EMBL/GenBank/DDBJ whole genome shotgun (WGS) entry which is preliminary data.</text>
</comment>
<keyword evidence="3" id="KW-1185">Reference proteome</keyword>
<dbReference type="PANTHER" id="PTHR43792:SF9">
    <property type="entry name" value="RIBOSOMAL-PROTEIN-ALANINE ACETYLTRANSFERASE"/>
    <property type="match status" value="1"/>
</dbReference>
<dbReference type="PROSITE" id="PS51186">
    <property type="entry name" value="GNAT"/>
    <property type="match status" value="1"/>
</dbReference>
<dbReference type="InterPro" id="IPR000182">
    <property type="entry name" value="GNAT_dom"/>
</dbReference>
<proteinExistence type="predicted"/>
<reference evidence="2 3" key="1">
    <citation type="submission" date="2020-08" db="EMBL/GenBank/DDBJ databases">
        <title>A Genomic Blueprint of the Chicken Gut Microbiome.</title>
        <authorList>
            <person name="Gilroy R."/>
            <person name="Ravi A."/>
            <person name="Getino M."/>
            <person name="Pursley I."/>
            <person name="Horton D.L."/>
            <person name="Alikhan N.-F."/>
            <person name="Baker D."/>
            <person name="Gharbi K."/>
            <person name="Hall N."/>
            <person name="Watson M."/>
            <person name="Adriaenssens E.M."/>
            <person name="Foster-Nyarko E."/>
            <person name="Jarju S."/>
            <person name="Secka A."/>
            <person name="Antonio M."/>
            <person name="Oren A."/>
            <person name="Chaudhuri R."/>
            <person name="La Ragione R.M."/>
            <person name="Hildebrand F."/>
            <person name="Pallen M.J."/>
        </authorList>
    </citation>
    <scope>NUCLEOTIDE SEQUENCE [LARGE SCALE GENOMIC DNA]</scope>
    <source>
        <strain evidence="2 3">Sa2BUA9</strain>
    </source>
</reference>
<dbReference type="InterPro" id="IPR051531">
    <property type="entry name" value="N-acetyltransferase"/>
</dbReference>
<evidence type="ECO:0000313" key="2">
    <source>
        <dbReference type="EMBL" id="MBD7946046.1"/>
    </source>
</evidence>
<dbReference type="RefSeq" id="WP_191697870.1">
    <property type="nucleotide sequence ID" value="NZ_JACSQO010000012.1"/>
</dbReference>
<gene>
    <name evidence="2" type="ORF">H9650_18230</name>
</gene>
<accession>A0ABR8RE27</accession>
<evidence type="ECO:0000259" key="1">
    <source>
        <dbReference type="PROSITE" id="PS51186"/>
    </source>
</evidence>
<sequence>MTFSFVSFPTIETERLILRKAIERDAKDILELYSNENVVQHMAIGPFTSVEDAKGEISWYEKIFLEQTGMRWVIEDKITQKVIGTCGYLNYEAEHKRIEIGYDLSPKAWGKGIMTEALKPIIHFAFHDMNMNKIEAEVTSENDASLHLLSKLGFHKDGVLRQHEFEKGRYIDLAIYSLLKSEYK</sequence>
<dbReference type="Gene3D" id="3.40.630.30">
    <property type="match status" value="1"/>
</dbReference>
<organism evidence="2 3">
    <name type="scientific">Psychrobacillus faecigallinarum</name>
    <dbReference type="NCBI Taxonomy" id="2762235"/>
    <lineage>
        <taxon>Bacteria</taxon>
        <taxon>Bacillati</taxon>
        <taxon>Bacillota</taxon>
        <taxon>Bacilli</taxon>
        <taxon>Bacillales</taxon>
        <taxon>Bacillaceae</taxon>
        <taxon>Psychrobacillus</taxon>
    </lineage>
</organism>
<dbReference type="PANTHER" id="PTHR43792">
    <property type="entry name" value="GNAT FAMILY, PUTATIVE (AFU_ORTHOLOGUE AFUA_3G00765)-RELATED-RELATED"/>
    <property type="match status" value="1"/>
</dbReference>
<dbReference type="InterPro" id="IPR016181">
    <property type="entry name" value="Acyl_CoA_acyltransferase"/>
</dbReference>
<dbReference type="SUPFAM" id="SSF55729">
    <property type="entry name" value="Acyl-CoA N-acyltransferases (Nat)"/>
    <property type="match status" value="1"/>
</dbReference>
<dbReference type="EMBL" id="JACSQO010000012">
    <property type="protein sequence ID" value="MBD7946046.1"/>
    <property type="molecule type" value="Genomic_DNA"/>
</dbReference>
<feature type="domain" description="N-acetyltransferase" evidence="1">
    <location>
        <begin position="16"/>
        <end position="172"/>
    </location>
</feature>
<protein>
    <submittedName>
        <fullName evidence="2">GNAT family N-acetyltransferase</fullName>
    </submittedName>
</protein>
<name>A0ABR8RE27_9BACI</name>
<evidence type="ECO:0000313" key="3">
    <source>
        <dbReference type="Proteomes" id="UP000640786"/>
    </source>
</evidence>